<reference evidence="2" key="1">
    <citation type="submission" date="2014-01" db="EMBL/GenBank/DDBJ databases">
        <authorList>
            <person name="Aslett M."/>
        </authorList>
    </citation>
    <scope>NUCLEOTIDE SEQUENCE</scope>
</reference>
<keyword evidence="3" id="KW-1185">Reference proteome</keyword>
<proteinExistence type="predicted"/>
<dbReference type="OrthoDB" id="5916221at2759"/>
<dbReference type="EMBL" id="HG806449">
    <property type="protein sequence ID" value="CDW58919.1"/>
    <property type="molecule type" value="Genomic_DNA"/>
</dbReference>
<evidence type="ECO:0000313" key="2">
    <source>
        <dbReference type="EMBL" id="CDW58919.1"/>
    </source>
</evidence>
<dbReference type="InterPro" id="IPR002999">
    <property type="entry name" value="Tudor"/>
</dbReference>
<dbReference type="Pfam" id="PF00567">
    <property type="entry name" value="TUDOR"/>
    <property type="match status" value="1"/>
</dbReference>
<protein>
    <submittedName>
        <fullName evidence="2">TUDOR domain containing protein</fullName>
    </submittedName>
</protein>
<reference evidence="2" key="2">
    <citation type="submission" date="2014-03" db="EMBL/GenBank/DDBJ databases">
        <title>The whipworm genome and dual-species transcriptomics of an intimate host-pathogen interaction.</title>
        <authorList>
            <person name="Foth B.J."/>
            <person name="Tsai I.J."/>
            <person name="Reid A.J."/>
            <person name="Bancroft A.J."/>
            <person name="Nichol S."/>
            <person name="Tracey A."/>
            <person name="Holroyd N."/>
            <person name="Cotton J.A."/>
            <person name="Stanley E.J."/>
            <person name="Zarowiecki M."/>
            <person name="Liu J.Z."/>
            <person name="Huckvale T."/>
            <person name="Cooper P.J."/>
            <person name="Grencis R.K."/>
            <person name="Berriman M."/>
        </authorList>
    </citation>
    <scope>NUCLEOTIDE SEQUENCE [LARGE SCALE GENOMIC DNA]</scope>
</reference>
<dbReference type="SUPFAM" id="SSF63748">
    <property type="entry name" value="Tudor/PWWP/MBT"/>
    <property type="match status" value="1"/>
</dbReference>
<evidence type="ECO:0000259" key="1">
    <source>
        <dbReference type="Pfam" id="PF00567"/>
    </source>
</evidence>
<name>A0A077ZGI7_TRITR</name>
<gene>
    <name evidence="2" type="ORF">TTRE_0000724501</name>
</gene>
<sequence length="392" mass="45029">MSIIDDLDAEEVGSWTSRPSTAVSSDERFQLFRNDLGRDVQAEEAREDFVRENVQIDPEWAGFRIQEPQSEDLKRLAALKSDEVDAHGLQMFFAIPDSVEDEKPLSIEAPPYNMVTNLKTGVRCESFSRAKRYLPSRELVYASIGKFRILEATQTPITLLDWHGPWTFHVRFEALNRLFYVIESSMQMFYAAAALNPAKTLCKTLPVAVQHEQKWRRGKVIRRNRDGKIEVKLIDLGCVVNFEQDRLYPLPEMFALVPRLAFTCYIHQVTHRDNTLWSRARSETRILQYRRELNATVEAYQTGKLGLTLGHPKIGRDDSSVLKKCSAQMYPRGQILYREFLNKVEKQVEFMRNNGGKIQENDVTNDKLIQSETVPCENIPPVETSVALNGTI</sequence>
<dbReference type="Gene3D" id="2.30.30.140">
    <property type="match status" value="1"/>
</dbReference>
<organism evidence="2 3">
    <name type="scientific">Trichuris trichiura</name>
    <name type="common">Whipworm</name>
    <name type="synonym">Trichocephalus trichiurus</name>
    <dbReference type="NCBI Taxonomy" id="36087"/>
    <lineage>
        <taxon>Eukaryota</taxon>
        <taxon>Metazoa</taxon>
        <taxon>Ecdysozoa</taxon>
        <taxon>Nematoda</taxon>
        <taxon>Enoplea</taxon>
        <taxon>Dorylaimia</taxon>
        <taxon>Trichinellida</taxon>
        <taxon>Trichuridae</taxon>
        <taxon>Trichuris</taxon>
    </lineage>
</organism>
<accession>A0A077ZGI7</accession>
<dbReference type="Proteomes" id="UP000030665">
    <property type="component" value="Unassembled WGS sequence"/>
</dbReference>
<evidence type="ECO:0000313" key="3">
    <source>
        <dbReference type="Proteomes" id="UP000030665"/>
    </source>
</evidence>
<dbReference type="AlphaFoldDB" id="A0A077ZGI7"/>
<dbReference type="CDD" id="cd20379">
    <property type="entry name" value="Tudor_dTUD-like"/>
    <property type="match status" value="1"/>
</dbReference>
<feature type="domain" description="Tudor" evidence="1">
    <location>
        <begin position="156"/>
        <end position="267"/>
    </location>
</feature>